<sequence>MTDEQTDLKALVPELVLTLSATQGPEAGVYEVLSINVPVPVCPYNLLWPRELERIKRAGYRVRFVGS</sequence>
<dbReference type="EMBL" id="LAZR01036212">
    <property type="protein sequence ID" value="KKL25441.1"/>
    <property type="molecule type" value="Genomic_DNA"/>
</dbReference>
<reference evidence="1" key="1">
    <citation type="journal article" date="2015" name="Nature">
        <title>Complex archaea that bridge the gap between prokaryotes and eukaryotes.</title>
        <authorList>
            <person name="Spang A."/>
            <person name="Saw J.H."/>
            <person name="Jorgensen S.L."/>
            <person name="Zaremba-Niedzwiedzka K."/>
            <person name="Martijn J."/>
            <person name="Lind A.E."/>
            <person name="van Eijk R."/>
            <person name="Schleper C."/>
            <person name="Guy L."/>
            <person name="Ettema T.J."/>
        </authorList>
    </citation>
    <scope>NUCLEOTIDE SEQUENCE</scope>
</reference>
<dbReference type="AlphaFoldDB" id="A0A0F9E6F1"/>
<evidence type="ECO:0000313" key="1">
    <source>
        <dbReference type="EMBL" id="KKL25441.1"/>
    </source>
</evidence>
<proteinExistence type="predicted"/>
<comment type="caution">
    <text evidence="1">The sequence shown here is derived from an EMBL/GenBank/DDBJ whole genome shotgun (WGS) entry which is preliminary data.</text>
</comment>
<gene>
    <name evidence="1" type="ORF">LCGC14_2405220</name>
</gene>
<accession>A0A0F9E6F1</accession>
<name>A0A0F9E6F1_9ZZZZ</name>
<protein>
    <submittedName>
        <fullName evidence="1">Uncharacterized protein</fullName>
    </submittedName>
</protein>
<organism evidence="1">
    <name type="scientific">marine sediment metagenome</name>
    <dbReference type="NCBI Taxonomy" id="412755"/>
    <lineage>
        <taxon>unclassified sequences</taxon>
        <taxon>metagenomes</taxon>
        <taxon>ecological metagenomes</taxon>
    </lineage>
</organism>